<dbReference type="OrthoDB" id="197006at2157"/>
<dbReference type="InterPro" id="IPR058273">
    <property type="entry name" value="DUF7967"/>
</dbReference>
<protein>
    <recommendedName>
        <fullName evidence="2">DUF7967 domain-containing protein</fullName>
    </recommendedName>
</protein>
<keyword evidence="4" id="KW-1185">Reference proteome</keyword>
<feature type="region of interest" description="Disordered" evidence="1">
    <location>
        <begin position="33"/>
        <end position="84"/>
    </location>
</feature>
<dbReference type="Pfam" id="PF25921">
    <property type="entry name" value="DUF7967"/>
    <property type="match status" value="1"/>
</dbReference>
<organism evidence="3 4">
    <name type="scientific">Halobacterium jilantaiense</name>
    <dbReference type="NCBI Taxonomy" id="355548"/>
    <lineage>
        <taxon>Archaea</taxon>
        <taxon>Methanobacteriati</taxon>
        <taxon>Methanobacteriota</taxon>
        <taxon>Stenosarchaea group</taxon>
        <taxon>Halobacteria</taxon>
        <taxon>Halobacteriales</taxon>
        <taxon>Halobacteriaceae</taxon>
        <taxon>Halobacterium</taxon>
    </lineage>
</organism>
<evidence type="ECO:0000256" key="1">
    <source>
        <dbReference type="SAM" id="MobiDB-lite"/>
    </source>
</evidence>
<evidence type="ECO:0000313" key="4">
    <source>
        <dbReference type="Proteomes" id="UP000198518"/>
    </source>
</evidence>
<dbReference type="RefSeq" id="WP_089670394.1">
    <property type="nucleotide sequence ID" value="NZ_FOJA01000001.1"/>
</dbReference>
<dbReference type="EMBL" id="FOJA01000001">
    <property type="protein sequence ID" value="SEW16450.1"/>
    <property type="molecule type" value="Genomic_DNA"/>
</dbReference>
<dbReference type="Proteomes" id="UP000198518">
    <property type="component" value="Unassembled WGS sequence"/>
</dbReference>
<proteinExistence type="predicted"/>
<evidence type="ECO:0000313" key="3">
    <source>
        <dbReference type="EMBL" id="SEW16450.1"/>
    </source>
</evidence>
<feature type="domain" description="DUF7967" evidence="2">
    <location>
        <begin position="1"/>
        <end position="84"/>
    </location>
</feature>
<gene>
    <name evidence="3" type="ORF">SAMN04487945_1857</name>
</gene>
<name>A0A1I0PPW4_9EURY</name>
<reference evidence="3 4" key="1">
    <citation type="submission" date="2016-10" db="EMBL/GenBank/DDBJ databases">
        <authorList>
            <person name="de Groot N.N."/>
        </authorList>
    </citation>
    <scope>NUCLEOTIDE SEQUENCE [LARGE SCALE GENOMIC DNA]</scope>
    <source>
        <strain evidence="3 4">CGMCC 1.5337</strain>
    </source>
</reference>
<evidence type="ECO:0000259" key="2">
    <source>
        <dbReference type="Pfam" id="PF25921"/>
    </source>
</evidence>
<dbReference type="AlphaFoldDB" id="A0A1I0PPW4"/>
<accession>A0A1I0PPW4</accession>
<sequence length="84" mass="9568">MSDTERVWLVFREYTDKGLLSLTYATPDGEHVHHKQRSLNAGDPTAAVNVEPDDLDPVDDPEDVERYGDEASRMREEHDPDDTV</sequence>
<dbReference type="STRING" id="355548.SAMN04487945_1857"/>
<feature type="compositionally biased region" description="Acidic residues" evidence="1">
    <location>
        <begin position="51"/>
        <end position="63"/>
    </location>
</feature>
<feature type="compositionally biased region" description="Basic and acidic residues" evidence="1">
    <location>
        <begin position="64"/>
        <end position="78"/>
    </location>
</feature>